<gene>
    <name evidence="1" type="ORF">RRF57_006223</name>
</gene>
<dbReference type="EMBL" id="JAWHQM010000016">
    <property type="protein sequence ID" value="KAK5630508.1"/>
    <property type="molecule type" value="Genomic_DNA"/>
</dbReference>
<reference evidence="1 2" key="1">
    <citation type="submission" date="2023-10" db="EMBL/GenBank/DDBJ databases">
        <title>Draft genome sequence of Xylaria bambusicola isolate GMP-LS, the root and basal stem rot pathogen of sugarcane in Indonesia.</title>
        <authorList>
            <person name="Selvaraj P."/>
            <person name="Muralishankar V."/>
            <person name="Muruganantham S."/>
            <person name="Sp S."/>
            <person name="Haryani S."/>
            <person name="Lau K.J.X."/>
            <person name="Naqvi N.I."/>
        </authorList>
    </citation>
    <scope>NUCLEOTIDE SEQUENCE [LARGE SCALE GENOMIC DNA]</scope>
    <source>
        <strain evidence="1">GMP-LS</strain>
    </source>
</reference>
<organism evidence="1 2">
    <name type="scientific">Xylaria bambusicola</name>
    <dbReference type="NCBI Taxonomy" id="326684"/>
    <lineage>
        <taxon>Eukaryota</taxon>
        <taxon>Fungi</taxon>
        <taxon>Dikarya</taxon>
        <taxon>Ascomycota</taxon>
        <taxon>Pezizomycotina</taxon>
        <taxon>Sordariomycetes</taxon>
        <taxon>Xylariomycetidae</taxon>
        <taxon>Xylariales</taxon>
        <taxon>Xylariaceae</taxon>
        <taxon>Xylaria</taxon>
    </lineage>
</organism>
<evidence type="ECO:0008006" key="3">
    <source>
        <dbReference type="Google" id="ProtNLM"/>
    </source>
</evidence>
<sequence length="95" mass="10719">MSYSSNWIIDWSIGSVHKQPLNDITFELKCETVGLFRGIDAVQQYQDAVRLYLASPEPIVFTYNDLVACDILVEKTSVKLAAAVDWAQAGWYPAY</sequence>
<proteinExistence type="predicted"/>
<name>A0AAN7UIZ5_9PEZI</name>
<comment type="caution">
    <text evidence="1">The sequence shown here is derived from an EMBL/GenBank/DDBJ whole genome shotgun (WGS) entry which is preliminary data.</text>
</comment>
<dbReference type="Proteomes" id="UP001305414">
    <property type="component" value="Unassembled WGS sequence"/>
</dbReference>
<dbReference type="AlphaFoldDB" id="A0AAN7UIZ5"/>
<protein>
    <recommendedName>
        <fullName evidence="3">Aminoglycoside phosphotransferase domain-containing protein</fullName>
    </recommendedName>
</protein>
<evidence type="ECO:0000313" key="1">
    <source>
        <dbReference type="EMBL" id="KAK5630508.1"/>
    </source>
</evidence>
<accession>A0AAN7UIZ5</accession>
<evidence type="ECO:0000313" key="2">
    <source>
        <dbReference type="Proteomes" id="UP001305414"/>
    </source>
</evidence>
<keyword evidence="2" id="KW-1185">Reference proteome</keyword>